<comment type="caution">
    <text evidence="1">The sequence shown here is derived from an EMBL/GenBank/DDBJ whole genome shotgun (WGS) entry which is preliminary data.</text>
</comment>
<evidence type="ECO:0000313" key="2">
    <source>
        <dbReference type="Proteomes" id="UP001644750"/>
    </source>
</evidence>
<keyword evidence="2" id="KW-1185">Reference proteome</keyword>
<sequence>MATKTTNYGLEKPDGTDFYDVDVQNSNMDIIDKQMKANANAITQLNSDLNNRIEFTITSIDSKYAFTGNSYKHNGKVYINGYFHCNSPSVGITTCFFVPEGFRPKIKCGSACYTDDDVNFNNIGAVKIDTNGDITIYFPTVYSTCVYTSIVYDID</sequence>
<evidence type="ECO:0000313" key="1">
    <source>
        <dbReference type="EMBL" id="NSJ78926.1"/>
    </source>
</evidence>
<gene>
    <name evidence="1" type="ORF">G5A72_04840</name>
</gene>
<dbReference type="EMBL" id="JAAITB010000008">
    <property type="protein sequence ID" value="NSJ78926.1"/>
    <property type="molecule type" value="Genomic_DNA"/>
</dbReference>
<accession>A0ABX2HZ36</accession>
<name>A0ABX2HZ36_ANAHA</name>
<dbReference type="Proteomes" id="UP001644750">
    <property type="component" value="Unassembled WGS sequence"/>
</dbReference>
<proteinExistence type="predicted"/>
<protein>
    <submittedName>
        <fullName evidence="1">Uncharacterized protein</fullName>
    </submittedName>
</protein>
<reference evidence="1 2" key="1">
    <citation type="journal article" date="2020" name="Cell Host Microbe">
        <title>Functional and Genomic Variation between Human-Derived Isolates of Lachnospiraceae Reveals Inter- and Intra-Species Diversity.</title>
        <authorList>
            <person name="Sorbara M.T."/>
            <person name="Littmann E.R."/>
            <person name="Fontana E."/>
            <person name="Moody T.U."/>
            <person name="Kohout C.E."/>
            <person name="Gjonbalaj M."/>
            <person name="Eaton V."/>
            <person name="Seok R."/>
            <person name="Leiner I.M."/>
            <person name="Pamer E.G."/>
        </authorList>
    </citation>
    <scope>NUCLEOTIDE SEQUENCE [LARGE SCALE GENOMIC DNA]</scope>
    <source>
        <strain evidence="1 2">MSK.14.57</strain>
    </source>
</reference>
<organism evidence="1 2">
    <name type="scientific">Anaerostipes hadrus</name>
    <dbReference type="NCBI Taxonomy" id="649756"/>
    <lineage>
        <taxon>Bacteria</taxon>
        <taxon>Bacillati</taxon>
        <taxon>Bacillota</taxon>
        <taxon>Clostridia</taxon>
        <taxon>Lachnospirales</taxon>
        <taxon>Lachnospiraceae</taxon>
        <taxon>Anaerostipes</taxon>
    </lineage>
</organism>
<dbReference type="RefSeq" id="WP_173751715.1">
    <property type="nucleotide sequence ID" value="NZ_JAAITB010000008.1"/>
</dbReference>